<keyword evidence="1" id="KW-1133">Transmembrane helix</keyword>
<evidence type="ECO:0000313" key="2">
    <source>
        <dbReference type="EMBL" id="GAA4051059.1"/>
    </source>
</evidence>
<dbReference type="EMBL" id="BAABCS010000016">
    <property type="protein sequence ID" value="GAA4051059.1"/>
    <property type="molecule type" value="Genomic_DNA"/>
</dbReference>
<feature type="transmembrane region" description="Helical" evidence="1">
    <location>
        <begin position="193"/>
        <end position="209"/>
    </location>
</feature>
<keyword evidence="3" id="KW-1185">Reference proteome</keyword>
<sequence>MAFVLKKNKFYFALFALCLMIPYYGSYELTFLIWSFSVLITIQKKYSQTFIKYLSCFILILLISVFRTKFKIENIYSIIRDFTYLLKPILGIILGYQICKYNYKTAFLSVIKISYFVSLIHVFFIVFSVLFRNAHTVVDIRFYCGYFSDFEVYGLIILLFHKKFDIEIHKKKFYLMVAIITFSSLMYLSRNNFIQFIILFCGLKGYFILNKRAILAITSLTLFIVISYLIILAINPKRNGVGFEAFLYKVKIAPTEAFKSKIKTHDNIDFNDNYRSVEIINTIRQMQYKGSLTMLLGEGLGSKVDLKQKVWLGDLEMRYIYVLHNAFMTTYLKSGILGILLLLYSIYLIYNQPKSKIPINKNINFLLVGTAIFLLISNWVLMGYYFTEDSKSILVGFLIAYKEITDKKELLKNGFA</sequence>
<feature type="transmembrane region" description="Helical" evidence="1">
    <location>
        <begin position="331"/>
        <end position="350"/>
    </location>
</feature>
<protein>
    <recommendedName>
        <fullName evidence="4">O-antigen ligase domain-containing protein</fullName>
    </recommendedName>
</protein>
<proteinExistence type="predicted"/>
<feature type="transmembrane region" description="Helical" evidence="1">
    <location>
        <begin position="140"/>
        <end position="160"/>
    </location>
</feature>
<feature type="transmembrane region" description="Helical" evidence="1">
    <location>
        <begin position="50"/>
        <end position="70"/>
    </location>
</feature>
<feature type="transmembrane region" description="Helical" evidence="1">
    <location>
        <begin position="172"/>
        <end position="187"/>
    </location>
</feature>
<gene>
    <name evidence="2" type="ORF">GCM10022388_16470</name>
</gene>
<feature type="transmembrane region" description="Helical" evidence="1">
    <location>
        <begin position="12"/>
        <end position="38"/>
    </location>
</feature>
<keyword evidence="1" id="KW-0472">Membrane</keyword>
<feature type="transmembrane region" description="Helical" evidence="1">
    <location>
        <begin position="115"/>
        <end position="134"/>
    </location>
</feature>
<reference evidence="3" key="1">
    <citation type="journal article" date="2019" name="Int. J. Syst. Evol. Microbiol.">
        <title>The Global Catalogue of Microorganisms (GCM) 10K type strain sequencing project: providing services to taxonomists for standard genome sequencing and annotation.</title>
        <authorList>
            <consortium name="The Broad Institute Genomics Platform"/>
            <consortium name="The Broad Institute Genome Sequencing Center for Infectious Disease"/>
            <person name="Wu L."/>
            <person name="Ma J."/>
        </authorList>
    </citation>
    <scope>NUCLEOTIDE SEQUENCE [LARGE SCALE GENOMIC DNA]</scope>
    <source>
        <strain evidence="3">JCM 17068</strain>
    </source>
</reference>
<accession>A0ABP7URW1</accession>
<evidence type="ECO:0008006" key="4">
    <source>
        <dbReference type="Google" id="ProtNLM"/>
    </source>
</evidence>
<feature type="transmembrane region" description="Helical" evidence="1">
    <location>
        <begin position="214"/>
        <end position="234"/>
    </location>
</feature>
<organism evidence="2 3">
    <name type="scientific">Flavobacterium chungnamense</name>
    <dbReference type="NCBI Taxonomy" id="706182"/>
    <lineage>
        <taxon>Bacteria</taxon>
        <taxon>Pseudomonadati</taxon>
        <taxon>Bacteroidota</taxon>
        <taxon>Flavobacteriia</taxon>
        <taxon>Flavobacteriales</taxon>
        <taxon>Flavobacteriaceae</taxon>
        <taxon>Flavobacterium</taxon>
    </lineage>
</organism>
<comment type="caution">
    <text evidence="2">The sequence shown here is derived from an EMBL/GenBank/DDBJ whole genome shotgun (WGS) entry which is preliminary data.</text>
</comment>
<evidence type="ECO:0000313" key="3">
    <source>
        <dbReference type="Proteomes" id="UP001500426"/>
    </source>
</evidence>
<keyword evidence="1" id="KW-0812">Transmembrane</keyword>
<evidence type="ECO:0000256" key="1">
    <source>
        <dbReference type="SAM" id="Phobius"/>
    </source>
</evidence>
<dbReference type="Proteomes" id="UP001500426">
    <property type="component" value="Unassembled WGS sequence"/>
</dbReference>
<name>A0ABP7URW1_9FLAO</name>
<feature type="transmembrane region" description="Helical" evidence="1">
    <location>
        <begin position="362"/>
        <end position="386"/>
    </location>
</feature>